<feature type="compositionally biased region" description="Basic residues" evidence="1">
    <location>
        <begin position="625"/>
        <end position="640"/>
    </location>
</feature>
<feature type="region of interest" description="Disordered" evidence="1">
    <location>
        <begin position="69"/>
        <end position="91"/>
    </location>
</feature>
<dbReference type="EMBL" id="LWDF02001117">
    <property type="protein sequence ID" value="KAE8240294.1"/>
    <property type="molecule type" value="Genomic_DNA"/>
</dbReference>
<sequence>MSQQRQVVCHCSKCGPVGRHVVRSTRKRHELDDLNPWNAAEPNPSTTSSELLFPEDDFGRLDALESDWGAHDDENGWGGDEDNSMTATGVDKDEDPELVAAAAVDDSLVPTMSQLETDWMRTNNEGVAARPEGLWLFELLLVWLNATFGISEHICGLLLTFIEALLAQTTRQGEWMPTFNAKPQASVRLRRIRQSLWQGSLSVAYALCPANTCWTPHILDNNTPSKCTQCDEPLLLGTDTSGEEDEEADANVPAPSQSKRSRARLTLHYEPISSWLLELARREEFFSLCNQWRSRQHNPGVLEDIYDGDAWASDARIASGNYLSLTMMIDSVQPFSRSGTTPYSCCVVSLRIDNLPRQLRNSPDSTHICCILPGPKKPKVEALQSVLQIMITELHRLATDGLKVIDWSGATHHLHARLRCLIADTEARTSVAGFPHHASKEQFCPWCTADGDTWVHRHLEAQPFEMRTVGDHRRDCLAALRDTLNDPSALDVVLLRRGAAAAPCALYKLDGWSSLTMAPVDVMHALDLGLCRHFWTDTLTAGGLLKGPDLKRCQALLAATTYPAGMTKISTTLGDTGGGSPTAHGWSILSRYLLPLLLALSWSVSGEPEKVFSSTKRTVTSSTKGKGKAKGKSKAKAPRGRRQEEEPVSQEEEDNSSMASETDVEEGQDPKPPRKRKKVSEHNKRMRTFSTPVKLVRIVEASLHLAHSTRLAHAYILAEAQLDKLHEHLSDLVKIFATDLHPRWLTYNYHIVLHIADQIRLHGPPRAYWAYPSERLYGLMKQIKTNRHRNGQIEFSLISRTDDRHRVATALENLPPLPLVTTMRAIIKGESRQGAKTMDDEADHGFTSSRTAKPMRLTLTQLEAVCSIANRSRPADSQPLIPLAASTPGRRENVANNMATRINRIDVRNSTLTPQSPAHAATSDPSFCVVRFGGQKRLANFVYAFKHSFFEEAAQKMVHNTYAQIKVLQHQDWPDRHLFSDSMWKELGYMLATRADPQDAVISVEDIACVALTVNTASIGWTRPGTIVGIPT</sequence>
<feature type="compositionally biased region" description="Acidic residues" evidence="1">
    <location>
        <begin position="646"/>
        <end position="655"/>
    </location>
</feature>
<reference evidence="2" key="2">
    <citation type="journal article" date="2019" name="IMA Fungus">
        <title>Genome sequencing and comparison of five Tilletia species to identify candidate genes for the detection of regulated species infecting wheat.</title>
        <authorList>
            <person name="Nguyen H.D.T."/>
            <person name="Sultana T."/>
            <person name="Kesanakurti P."/>
            <person name="Hambleton S."/>
        </authorList>
    </citation>
    <scope>NUCLEOTIDE SEQUENCE</scope>
    <source>
        <strain evidence="2">DAOMC 236416</strain>
    </source>
</reference>
<evidence type="ECO:0000313" key="3">
    <source>
        <dbReference type="Proteomes" id="UP000077521"/>
    </source>
</evidence>
<dbReference type="AlphaFoldDB" id="A0A177THR2"/>
<evidence type="ECO:0008006" key="4">
    <source>
        <dbReference type="Google" id="ProtNLM"/>
    </source>
</evidence>
<dbReference type="InterPro" id="IPR004242">
    <property type="entry name" value="Transposase_21"/>
</dbReference>
<keyword evidence="3" id="KW-1185">Reference proteome</keyword>
<evidence type="ECO:0000256" key="1">
    <source>
        <dbReference type="SAM" id="MobiDB-lite"/>
    </source>
</evidence>
<organism evidence="2 3">
    <name type="scientific">Tilletia indica</name>
    <dbReference type="NCBI Taxonomy" id="43049"/>
    <lineage>
        <taxon>Eukaryota</taxon>
        <taxon>Fungi</taxon>
        <taxon>Dikarya</taxon>
        <taxon>Basidiomycota</taxon>
        <taxon>Ustilaginomycotina</taxon>
        <taxon>Exobasidiomycetes</taxon>
        <taxon>Tilletiales</taxon>
        <taxon>Tilletiaceae</taxon>
        <taxon>Tilletia</taxon>
    </lineage>
</organism>
<feature type="compositionally biased region" description="Low complexity" evidence="1">
    <location>
        <begin position="614"/>
        <end position="624"/>
    </location>
</feature>
<gene>
    <name evidence="2" type="ORF">A4X13_0g7867</name>
</gene>
<feature type="region of interest" description="Disordered" evidence="1">
    <location>
        <begin position="238"/>
        <end position="257"/>
    </location>
</feature>
<feature type="compositionally biased region" description="Basic residues" evidence="1">
    <location>
        <begin position="673"/>
        <end position="686"/>
    </location>
</feature>
<accession>A0A177THR2</accession>
<protein>
    <recommendedName>
        <fullName evidence="4">DUF4218 domain-containing protein</fullName>
    </recommendedName>
</protein>
<name>A0A177THR2_9BASI</name>
<feature type="region of interest" description="Disordered" evidence="1">
    <location>
        <begin position="611"/>
        <end position="686"/>
    </location>
</feature>
<dbReference type="PANTHER" id="PTHR46579:SF1">
    <property type="entry name" value="F5_8 TYPE C DOMAIN-CONTAINING PROTEIN"/>
    <property type="match status" value="1"/>
</dbReference>
<dbReference type="PANTHER" id="PTHR46579">
    <property type="entry name" value="F5/8 TYPE C DOMAIN-CONTAINING PROTEIN-RELATED"/>
    <property type="match status" value="1"/>
</dbReference>
<dbReference type="Pfam" id="PF02992">
    <property type="entry name" value="Transposase_21"/>
    <property type="match status" value="1"/>
</dbReference>
<dbReference type="Proteomes" id="UP000077521">
    <property type="component" value="Unassembled WGS sequence"/>
</dbReference>
<comment type="caution">
    <text evidence="2">The sequence shown here is derived from an EMBL/GenBank/DDBJ whole genome shotgun (WGS) entry which is preliminary data.</text>
</comment>
<proteinExistence type="predicted"/>
<evidence type="ECO:0000313" key="2">
    <source>
        <dbReference type="EMBL" id="KAE8240294.1"/>
    </source>
</evidence>
<reference evidence="2" key="1">
    <citation type="submission" date="2016-04" db="EMBL/GenBank/DDBJ databases">
        <authorList>
            <person name="Nguyen H.D."/>
            <person name="Samba Siva P."/>
            <person name="Cullis J."/>
            <person name="Levesque C.A."/>
            <person name="Hambleton S."/>
        </authorList>
    </citation>
    <scope>NUCLEOTIDE SEQUENCE</scope>
    <source>
        <strain evidence="2">DAOMC 236416</strain>
    </source>
</reference>